<dbReference type="CDD" id="cd00037">
    <property type="entry name" value="CLECT"/>
    <property type="match status" value="1"/>
</dbReference>
<protein>
    <recommendedName>
        <fullName evidence="1">C-type lectin domain-containing protein</fullName>
    </recommendedName>
</protein>
<dbReference type="EMBL" id="CAXKWB010003659">
    <property type="protein sequence ID" value="CAL4069806.1"/>
    <property type="molecule type" value="Genomic_DNA"/>
</dbReference>
<dbReference type="InterPro" id="IPR016186">
    <property type="entry name" value="C-type_lectin-like/link_sf"/>
</dbReference>
<dbReference type="InterPro" id="IPR016187">
    <property type="entry name" value="CTDL_fold"/>
</dbReference>
<evidence type="ECO:0000259" key="1">
    <source>
        <dbReference type="PROSITE" id="PS50041"/>
    </source>
</evidence>
<dbReference type="PROSITE" id="PS50041">
    <property type="entry name" value="C_TYPE_LECTIN_2"/>
    <property type="match status" value="1"/>
</dbReference>
<sequence>MHFVRVRHGDNKPINLWIGGSDQDEEGRWIWHTGELMQRGPPFWGTTGSYALEPSGGTGENCAGLYHRDHYYIHDFNCNINTIMSRTFYPLCEMSAVGPNP</sequence>
<evidence type="ECO:0000313" key="2">
    <source>
        <dbReference type="EMBL" id="CAL4069806.1"/>
    </source>
</evidence>
<feature type="domain" description="C-type lectin" evidence="1">
    <location>
        <begin position="1"/>
        <end position="79"/>
    </location>
</feature>
<keyword evidence="3" id="KW-1185">Reference proteome</keyword>
<proteinExistence type="predicted"/>
<evidence type="ECO:0000313" key="3">
    <source>
        <dbReference type="Proteomes" id="UP001497623"/>
    </source>
</evidence>
<comment type="caution">
    <text evidence="2">The sequence shown here is derived from an EMBL/GenBank/DDBJ whole genome shotgun (WGS) entry which is preliminary data.</text>
</comment>
<organism evidence="2 3">
    <name type="scientific">Meganyctiphanes norvegica</name>
    <name type="common">Northern krill</name>
    <name type="synonym">Thysanopoda norvegica</name>
    <dbReference type="NCBI Taxonomy" id="48144"/>
    <lineage>
        <taxon>Eukaryota</taxon>
        <taxon>Metazoa</taxon>
        <taxon>Ecdysozoa</taxon>
        <taxon>Arthropoda</taxon>
        <taxon>Crustacea</taxon>
        <taxon>Multicrustacea</taxon>
        <taxon>Malacostraca</taxon>
        <taxon>Eumalacostraca</taxon>
        <taxon>Eucarida</taxon>
        <taxon>Euphausiacea</taxon>
        <taxon>Euphausiidae</taxon>
        <taxon>Meganyctiphanes</taxon>
    </lineage>
</organism>
<dbReference type="AlphaFoldDB" id="A0AAV2Q610"/>
<dbReference type="InterPro" id="IPR001304">
    <property type="entry name" value="C-type_lectin-like"/>
</dbReference>
<reference evidence="2 3" key="1">
    <citation type="submission" date="2024-05" db="EMBL/GenBank/DDBJ databases">
        <authorList>
            <person name="Wallberg A."/>
        </authorList>
    </citation>
    <scope>NUCLEOTIDE SEQUENCE [LARGE SCALE GENOMIC DNA]</scope>
</reference>
<dbReference type="Gene3D" id="3.10.100.10">
    <property type="entry name" value="Mannose-Binding Protein A, subunit A"/>
    <property type="match status" value="1"/>
</dbReference>
<accession>A0AAV2Q610</accession>
<dbReference type="SUPFAM" id="SSF56436">
    <property type="entry name" value="C-type lectin-like"/>
    <property type="match status" value="1"/>
</dbReference>
<dbReference type="Proteomes" id="UP001497623">
    <property type="component" value="Unassembled WGS sequence"/>
</dbReference>
<gene>
    <name evidence="2" type="ORF">MNOR_LOCUS8054</name>
</gene>
<name>A0AAV2Q610_MEGNR</name>